<proteinExistence type="predicted"/>
<dbReference type="AlphaFoldDB" id="A0A0E9UK69"/>
<sequence>MIYQLTFQTFYSNLYKLDCTPNLTTITRSLTTYILPSYQNFMQIS</sequence>
<accession>A0A0E9UK69</accession>
<reference evidence="1" key="1">
    <citation type="submission" date="2014-11" db="EMBL/GenBank/DDBJ databases">
        <authorList>
            <person name="Amaro Gonzalez C."/>
        </authorList>
    </citation>
    <scope>NUCLEOTIDE SEQUENCE</scope>
</reference>
<evidence type="ECO:0000313" key="1">
    <source>
        <dbReference type="EMBL" id="JAH66207.1"/>
    </source>
</evidence>
<organism evidence="1">
    <name type="scientific">Anguilla anguilla</name>
    <name type="common">European freshwater eel</name>
    <name type="synonym">Muraena anguilla</name>
    <dbReference type="NCBI Taxonomy" id="7936"/>
    <lineage>
        <taxon>Eukaryota</taxon>
        <taxon>Metazoa</taxon>
        <taxon>Chordata</taxon>
        <taxon>Craniata</taxon>
        <taxon>Vertebrata</taxon>
        <taxon>Euteleostomi</taxon>
        <taxon>Actinopterygii</taxon>
        <taxon>Neopterygii</taxon>
        <taxon>Teleostei</taxon>
        <taxon>Anguilliformes</taxon>
        <taxon>Anguillidae</taxon>
        <taxon>Anguilla</taxon>
    </lineage>
</organism>
<name>A0A0E9UK69_ANGAN</name>
<dbReference type="EMBL" id="GBXM01042370">
    <property type="protein sequence ID" value="JAH66207.1"/>
    <property type="molecule type" value="Transcribed_RNA"/>
</dbReference>
<protein>
    <submittedName>
        <fullName evidence="1">Uncharacterized protein</fullName>
    </submittedName>
</protein>
<reference evidence="1" key="2">
    <citation type="journal article" date="2015" name="Fish Shellfish Immunol.">
        <title>Early steps in the European eel (Anguilla anguilla)-Vibrio vulnificus interaction in the gills: Role of the RtxA13 toxin.</title>
        <authorList>
            <person name="Callol A."/>
            <person name="Pajuelo D."/>
            <person name="Ebbesson L."/>
            <person name="Teles M."/>
            <person name="MacKenzie S."/>
            <person name="Amaro C."/>
        </authorList>
    </citation>
    <scope>NUCLEOTIDE SEQUENCE</scope>
</reference>